<gene>
    <name evidence="3" type="ORF">BDD16_002508</name>
</gene>
<sequence length="267" mass="28920">MHQPPSPAREAAVITVGGHTLQVGLALQLLDRAGQHDWMARLEPGSPAWLQALIDGLCMLSSRDPLTGLFNRRQFEASLDSEIDRVARTGESALLLLLDIDHFKRVNDTYGHAAGDVVIRHIGKALQDSVRPMDTVARLGGEEFGAVLPNCPASFGQAVADRVRQAIESTVVVAAPGQRISVTVSVGGAFAPQWVRSSSHLWMERADQQLYRAKAAGRNRICLESQPRSEVSNEERDMLFSAVSAFVPDAMDSSMDPTLDPSMDAAP</sequence>
<reference evidence="3 4" key="1">
    <citation type="submission" date="2020-07" db="EMBL/GenBank/DDBJ databases">
        <title>Genomic Encyclopedia of Archaeal and Bacterial Type Strains, Phase II (KMG-II): from individual species to whole genera.</title>
        <authorList>
            <person name="Goeker M."/>
        </authorList>
    </citation>
    <scope>NUCLEOTIDE SEQUENCE [LARGE SCALE GENOMIC DNA]</scope>
    <source>
        <strain evidence="3 4">DSM 21226</strain>
    </source>
</reference>
<protein>
    <recommendedName>
        <fullName evidence="1">diguanylate cyclase</fullName>
        <ecNumber evidence="1">2.7.7.65</ecNumber>
    </recommendedName>
</protein>
<dbReference type="SUPFAM" id="SSF55073">
    <property type="entry name" value="Nucleotide cyclase"/>
    <property type="match status" value="1"/>
</dbReference>
<dbReference type="CDD" id="cd01949">
    <property type="entry name" value="GGDEF"/>
    <property type="match status" value="1"/>
</dbReference>
<dbReference type="PROSITE" id="PS50887">
    <property type="entry name" value="GGDEF"/>
    <property type="match status" value="1"/>
</dbReference>
<dbReference type="Proteomes" id="UP000518288">
    <property type="component" value="Unassembled WGS sequence"/>
</dbReference>
<dbReference type="FunFam" id="3.30.70.270:FF:000001">
    <property type="entry name" value="Diguanylate cyclase domain protein"/>
    <property type="match status" value="1"/>
</dbReference>
<dbReference type="Pfam" id="PF00990">
    <property type="entry name" value="GGDEF"/>
    <property type="match status" value="1"/>
</dbReference>
<keyword evidence="4" id="KW-1185">Reference proteome</keyword>
<accession>A0A7Y9U778</accession>
<dbReference type="InterPro" id="IPR043128">
    <property type="entry name" value="Rev_trsase/Diguanyl_cyclase"/>
</dbReference>
<organism evidence="3 4">
    <name type="scientific">Sphaerotilus montanus</name>
    <dbReference type="NCBI Taxonomy" id="522889"/>
    <lineage>
        <taxon>Bacteria</taxon>
        <taxon>Pseudomonadati</taxon>
        <taxon>Pseudomonadota</taxon>
        <taxon>Betaproteobacteria</taxon>
        <taxon>Burkholderiales</taxon>
        <taxon>Sphaerotilaceae</taxon>
        <taxon>Sphaerotilus</taxon>
    </lineage>
</organism>
<dbReference type="GO" id="GO:1902201">
    <property type="term" value="P:negative regulation of bacterial-type flagellum-dependent cell motility"/>
    <property type="evidence" value="ECO:0007669"/>
    <property type="project" value="TreeGrafter"/>
</dbReference>
<dbReference type="AlphaFoldDB" id="A0A7Y9U778"/>
<dbReference type="Gene3D" id="3.30.70.270">
    <property type="match status" value="1"/>
</dbReference>
<dbReference type="NCBIfam" id="TIGR00254">
    <property type="entry name" value="GGDEF"/>
    <property type="match status" value="1"/>
</dbReference>
<evidence type="ECO:0000313" key="4">
    <source>
        <dbReference type="Proteomes" id="UP000518288"/>
    </source>
</evidence>
<dbReference type="RefSeq" id="WP_179634283.1">
    <property type="nucleotide sequence ID" value="NZ_JACCFH010000001.1"/>
</dbReference>
<evidence type="ECO:0000256" key="1">
    <source>
        <dbReference type="ARBA" id="ARBA00012528"/>
    </source>
</evidence>
<proteinExistence type="predicted"/>
<evidence type="ECO:0000259" key="2">
    <source>
        <dbReference type="PROSITE" id="PS50887"/>
    </source>
</evidence>
<dbReference type="InterPro" id="IPR050469">
    <property type="entry name" value="Diguanylate_Cyclase"/>
</dbReference>
<comment type="caution">
    <text evidence="3">The sequence shown here is derived from an EMBL/GenBank/DDBJ whole genome shotgun (WGS) entry which is preliminary data.</text>
</comment>
<feature type="domain" description="GGDEF" evidence="2">
    <location>
        <begin position="91"/>
        <end position="226"/>
    </location>
</feature>
<evidence type="ECO:0000313" key="3">
    <source>
        <dbReference type="EMBL" id="NYG33522.1"/>
    </source>
</evidence>
<dbReference type="GO" id="GO:0052621">
    <property type="term" value="F:diguanylate cyclase activity"/>
    <property type="evidence" value="ECO:0007669"/>
    <property type="project" value="UniProtKB-EC"/>
</dbReference>
<name>A0A7Y9U778_9BURK</name>
<dbReference type="GO" id="GO:0005886">
    <property type="term" value="C:plasma membrane"/>
    <property type="evidence" value="ECO:0007669"/>
    <property type="project" value="TreeGrafter"/>
</dbReference>
<dbReference type="SMART" id="SM00267">
    <property type="entry name" value="GGDEF"/>
    <property type="match status" value="1"/>
</dbReference>
<dbReference type="InterPro" id="IPR000160">
    <property type="entry name" value="GGDEF_dom"/>
</dbReference>
<dbReference type="EMBL" id="JACCFH010000001">
    <property type="protein sequence ID" value="NYG33522.1"/>
    <property type="molecule type" value="Genomic_DNA"/>
</dbReference>
<dbReference type="EC" id="2.7.7.65" evidence="1"/>
<dbReference type="PANTHER" id="PTHR45138:SF24">
    <property type="entry name" value="DIGUANYLATE CYCLASE DGCC-RELATED"/>
    <property type="match status" value="1"/>
</dbReference>
<dbReference type="InterPro" id="IPR029787">
    <property type="entry name" value="Nucleotide_cyclase"/>
</dbReference>
<dbReference type="GO" id="GO:0043709">
    <property type="term" value="P:cell adhesion involved in single-species biofilm formation"/>
    <property type="evidence" value="ECO:0007669"/>
    <property type="project" value="TreeGrafter"/>
</dbReference>
<dbReference type="PANTHER" id="PTHR45138">
    <property type="entry name" value="REGULATORY COMPONENTS OF SENSORY TRANSDUCTION SYSTEM"/>
    <property type="match status" value="1"/>
</dbReference>